<evidence type="ECO:0000256" key="6">
    <source>
        <dbReference type="SAM" id="MobiDB-lite"/>
    </source>
</evidence>
<evidence type="ECO:0000256" key="3">
    <source>
        <dbReference type="ARBA" id="ARBA00022692"/>
    </source>
</evidence>
<dbReference type="InterPro" id="IPR004477">
    <property type="entry name" value="ComEC_N"/>
</dbReference>
<evidence type="ECO:0000256" key="5">
    <source>
        <dbReference type="ARBA" id="ARBA00023136"/>
    </source>
</evidence>
<comment type="subcellular location">
    <subcellularLocation>
        <location evidence="1">Cell membrane</location>
        <topology evidence="1">Multi-pass membrane protein</topology>
    </subcellularLocation>
</comment>
<reference evidence="9 10" key="1">
    <citation type="submission" date="2019-01" db="EMBL/GenBank/DDBJ databases">
        <title>Unveiling genomic diversity among members of the Bifidobacterium pseudolongum species, a widely distributed gut commensal of the animal kingdom.</title>
        <authorList>
            <person name="Lugli G.A."/>
            <person name="Duranti S."/>
            <person name="Albert K."/>
            <person name="Mancabelli L."/>
            <person name="Napoli S."/>
            <person name="Viappiani A."/>
            <person name="Anzalone R."/>
            <person name="Longhi G."/>
            <person name="Milani C."/>
            <person name="Turroni F."/>
            <person name="Alessandri G."/>
            <person name="Sela D.A."/>
            <person name="Van Sinderen D."/>
            <person name="Ventura M."/>
        </authorList>
    </citation>
    <scope>NUCLEOTIDE SEQUENCE [LARGE SCALE GENOMIC DNA]</scope>
    <source>
        <strain evidence="9 10">2072B</strain>
    </source>
</reference>
<name>A0A4Q5BDX7_9BIFI</name>
<proteinExistence type="predicted"/>
<keyword evidence="3 7" id="KW-0812">Transmembrane</keyword>
<dbReference type="Pfam" id="PF03772">
    <property type="entry name" value="Competence"/>
    <property type="match status" value="1"/>
</dbReference>
<keyword evidence="4 7" id="KW-1133">Transmembrane helix</keyword>
<sequence>MRLLPAAAGMWTAALAAAPLMQPHNTRILITVAAVLVCSVGGMALAAWMAHVTRNHAAFARRAATVLMLALAGLLLGAMAAVTHTAMRAADPVYAASAQGAALGIYRVRTTAPALRANDREADCAVDVTVEQAVLDGVQQSAHASATLQASGRVCAMIEQGARYTVHGTAQRAAWDTARVILTAHTATMHEAAMPWWHGIETLRARFFAVTARLDDQGRVLVPGVTLGLLGQDILTGARVDETYARQLEERCKQAGIMHVMAVSGGHYALIARLCTIIGALARLPRGVLAMLRLATAGMLTMLLVPGQSVTRALVMGVFAVGYALCKRPCQTMHALCWTTMFALLTDPTRAANFGFALSCSAVCGIAMMMPRIQAWCARWMPRGAAQALAMTVSAQVFTLPVQILISPQVPLWSIPANLMVAPFTDLATITGLLACLCATVCPPVAPMFATVASWCTRPIALAAGLFGTADDGCIPWAQGARVCCSCSARSPSALPCSSHCTTCTPSSSWSAAGAGAGGCTPCIQWTPHAGGGGRRPPCSWTYHGATARSEHACGLSNDTATLNIWQHTTHPAASSSAAATNTSTASPHGATPVNGLTPTRTAN</sequence>
<gene>
    <name evidence="9" type="ORF">PG2072B_0722</name>
</gene>
<accession>A0A4Q5BDX7</accession>
<evidence type="ECO:0000313" key="9">
    <source>
        <dbReference type="EMBL" id="RYQ68928.1"/>
    </source>
</evidence>
<feature type="compositionally biased region" description="Low complexity" evidence="6">
    <location>
        <begin position="573"/>
        <end position="589"/>
    </location>
</feature>
<keyword evidence="2" id="KW-1003">Cell membrane</keyword>
<dbReference type="InterPro" id="IPR052159">
    <property type="entry name" value="Competence_DNA_uptake"/>
</dbReference>
<evidence type="ECO:0000256" key="4">
    <source>
        <dbReference type="ARBA" id="ARBA00022989"/>
    </source>
</evidence>
<dbReference type="EMBL" id="SBKU01000005">
    <property type="protein sequence ID" value="RYQ68928.1"/>
    <property type="molecule type" value="Genomic_DNA"/>
</dbReference>
<organism evidence="9 10">
    <name type="scientific">Bifidobacterium pseudolongum subsp. globosum</name>
    <dbReference type="NCBI Taxonomy" id="1690"/>
    <lineage>
        <taxon>Bacteria</taxon>
        <taxon>Bacillati</taxon>
        <taxon>Actinomycetota</taxon>
        <taxon>Actinomycetes</taxon>
        <taxon>Bifidobacteriales</taxon>
        <taxon>Bifidobacteriaceae</taxon>
        <taxon>Bifidobacterium</taxon>
    </lineage>
</organism>
<feature type="region of interest" description="Disordered" evidence="6">
    <location>
        <begin position="573"/>
        <end position="604"/>
    </location>
</feature>
<dbReference type="PANTHER" id="PTHR30619:SF7">
    <property type="entry name" value="BETA-LACTAMASE DOMAIN PROTEIN"/>
    <property type="match status" value="1"/>
</dbReference>
<dbReference type="AlphaFoldDB" id="A0A4Q5BDX7"/>
<feature type="domain" description="ComEC/Rec2-related protein" evidence="8">
    <location>
        <begin position="245"/>
        <end position="467"/>
    </location>
</feature>
<dbReference type="NCBIfam" id="TIGR00360">
    <property type="entry name" value="ComEC_N-term"/>
    <property type="match status" value="1"/>
</dbReference>
<keyword evidence="5 7" id="KW-0472">Membrane</keyword>
<protein>
    <submittedName>
        <fullName evidence="9">Competence protein ComEC</fullName>
    </submittedName>
</protein>
<feature type="compositionally biased region" description="Polar residues" evidence="6">
    <location>
        <begin position="595"/>
        <end position="604"/>
    </location>
</feature>
<dbReference type="Proteomes" id="UP000293268">
    <property type="component" value="Unassembled WGS sequence"/>
</dbReference>
<evidence type="ECO:0000259" key="8">
    <source>
        <dbReference type="Pfam" id="PF03772"/>
    </source>
</evidence>
<evidence type="ECO:0000256" key="1">
    <source>
        <dbReference type="ARBA" id="ARBA00004651"/>
    </source>
</evidence>
<dbReference type="GO" id="GO:0005886">
    <property type="term" value="C:plasma membrane"/>
    <property type="evidence" value="ECO:0007669"/>
    <property type="project" value="UniProtKB-SubCell"/>
</dbReference>
<comment type="caution">
    <text evidence="9">The sequence shown here is derived from an EMBL/GenBank/DDBJ whole genome shotgun (WGS) entry which is preliminary data.</text>
</comment>
<evidence type="ECO:0000313" key="10">
    <source>
        <dbReference type="Proteomes" id="UP000293268"/>
    </source>
</evidence>
<feature type="transmembrane region" description="Helical" evidence="7">
    <location>
        <begin position="63"/>
        <end position="82"/>
    </location>
</feature>
<feature type="transmembrane region" description="Helical" evidence="7">
    <location>
        <begin position="26"/>
        <end position="51"/>
    </location>
</feature>
<evidence type="ECO:0000256" key="2">
    <source>
        <dbReference type="ARBA" id="ARBA00022475"/>
    </source>
</evidence>
<dbReference type="PANTHER" id="PTHR30619">
    <property type="entry name" value="DNA INTERNALIZATION/COMPETENCE PROTEIN COMEC/REC2"/>
    <property type="match status" value="1"/>
</dbReference>
<evidence type="ECO:0000256" key="7">
    <source>
        <dbReference type="SAM" id="Phobius"/>
    </source>
</evidence>